<evidence type="ECO:0000256" key="2">
    <source>
        <dbReference type="ARBA" id="ARBA00008773"/>
    </source>
</evidence>
<dbReference type="Gene3D" id="3.20.20.80">
    <property type="entry name" value="Glycosidases"/>
    <property type="match status" value="1"/>
</dbReference>
<dbReference type="PRINTS" id="PR01217">
    <property type="entry name" value="PRICHEXTENSN"/>
</dbReference>
<keyword evidence="16" id="KW-1185">Reference proteome</keyword>
<evidence type="ECO:0000256" key="7">
    <source>
        <dbReference type="ARBA" id="ARBA00023295"/>
    </source>
</evidence>
<dbReference type="GO" id="GO:0071555">
    <property type="term" value="P:cell wall organization"/>
    <property type="evidence" value="ECO:0007669"/>
    <property type="project" value="TreeGrafter"/>
</dbReference>
<evidence type="ECO:0000256" key="10">
    <source>
        <dbReference type="ARBA" id="ARBA00041495"/>
    </source>
</evidence>
<evidence type="ECO:0000256" key="11">
    <source>
        <dbReference type="ARBA" id="ARBA00041516"/>
    </source>
</evidence>
<evidence type="ECO:0000256" key="4">
    <source>
        <dbReference type="ARBA" id="ARBA00022525"/>
    </source>
</evidence>
<feature type="compositionally biased region" description="Pro residues" evidence="13">
    <location>
        <begin position="142"/>
        <end position="151"/>
    </location>
</feature>
<keyword evidence="4" id="KW-0964">Secreted</keyword>
<dbReference type="SUPFAM" id="SSF51445">
    <property type="entry name" value="(Trans)glycosidases"/>
    <property type="match status" value="1"/>
</dbReference>
<evidence type="ECO:0000256" key="8">
    <source>
        <dbReference type="ARBA" id="ARBA00024983"/>
    </source>
</evidence>
<accession>A0A6A6JX63</accession>
<evidence type="ECO:0000256" key="6">
    <source>
        <dbReference type="ARBA" id="ARBA00022801"/>
    </source>
</evidence>
<feature type="compositionally biased region" description="Pro residues" evidence="13">
    <location>
        <begin position="110"/>
        <end position="123"/>
    </location>
</feature>
<evidence type="ECO:0000256" key="13">
    <source>
        <dbReference type="SAM" id="MobiDB-lite"/>
    </source>
</evidence>
<feature type="compositionally biased region" description="Pro residues" evidence="13">
    <location>
        <begin position="83"/>
        <end position="101"/>
    </location>
</feature>
<comment type="function">
    <text evidence="8">Beta-glucosidases are one of a number of cellulolytic enzymes involved in the degradation of cellulosic biomass. Catalyzes the last step releasing glucose from the inhibitory cellobiose.</text>
</comment>
<reference evidence="15" key="1">
    <citation type="journal article" date="2020" name="Stud. Mycol.">
        <title>101 Dothideomycetes genomes: a test case for predicting lifestyles and emergence of pathogens.</title>
        <authorList>
            <person name="Haridas S."/>
            <person name="Albert R."/>
            <person name="Binder M."/>
            <person name="Bloem J."/>
            <person name="Labutti K."/>
            <person name="Salamov A."/>
            <person name="Andreopoulos B."/>
            <person name="Baker S."/>
            <person name="Barry K."/>
            <person name="Bills G."/>
            <person name="Bluhm B."/>
            <person name="Cannon C."/>
            <person name="Castanera R."/>
            <person name="Culley D."/>
            <person name="Daum C."/>
            <person name="Ezra D."/>
            <person name="Gonzalez J."/>
            <person name="Henrissat B."/>
            <person name="Kuo A."/>
            <person name="Liang C."/>
            <person name="Lipzen A."/>
            <person name="Lutzoni F."/>
            <person name="Magnuson J."/>
            <person name="Mondo S."/>
            <person name="Nolan M."/>
            <person name="Ohm R."/>
            <person name="Pangilinan J."/>
            <person name="Park H.-J."/>
            <person name="Ramirez L."/>
            <person name="Alfaro M."/>
            <person name="Sun H."/>
            <person name="Tritt A."/>
            <person name="Yoshinaga Y."/>
            <person name="Zwiers L.-H."/>
            <person name="Turgeon B."/>
            <person name="Goodwin S."/>
            <person name="Spatafora J."/>
            <person name="Crous P."/>
            <person name="Grigoriev I."/>
        </authorList>
    </citation>
    <scope>NUCLEOTIDE SEQUENCE</scope>
    <source>
        <strain evidence="15">CBS 379.55</strain>
    </source>
</reference>
<feature type="signal peptide" evidence="14">
    <location>
        <begin position="1"/>
        <end position="19"/>
    </location>
</feature>
<dbReference type="GO" id="GO:0005576">
    <property type="term" value="C:extracellular region"/>
    <property type="evidence" value="ECO:0007669"/>
    <property type="project" value="TreeGrafter"/>
</dbReference>
<evidence type="ECO:0000256" key="12">
    <source>
        <dbReference type="ARBA" id="ARBA00042762"/>
    </source>
</evidence>
<evidence type="ECO:0000256" key="3">
    <source>
        <dbReference type="ARBA" id="ARBA00022512"/>
    </source>
</evidence>
<comment type="subcellular location">
    <subcellularLocation>
        <location evidence="1">Secreted</location>
        <location evidence="1">Cell wall</location>
    </subcellularLocation>
</comment>
<name>A0A6A6JX63_WESOR</name>
<dbReference type="Proteomes" id="UP000800097">
    <property type="component" value="Unassembled WGS sequence"/>
</dbReference>
<protein>
    <recommendedName>
        <fullName evidence="9">Probable beta-glucosidase btgE</fullName>
    </recommendedName>
    <alternativeName>
        <fullName evidence="10">Beta-D-glucoside glucohydrolase btgE</fullName>
    </alternativeName>
    <alternativeName>
        <fullName evidence="12">Cellobiase btgE</fullName>
    </alternativeName>
    <alternativeName>
        <fullName evidence="11">Gentiobiase btgE</fullName>
    </alternativeName>
</protein>
<evidence type="ECO:0000256" key="5">
    <source>
        <dbReference type="ARBA" id="ARBA00022729"/>
    </source>
</evidence>
<comment type="similarity">
    <text evidence="2">Belongs to the glycosyl hydrolase 17 family.</text>
</comment>
<dbReference type="AlphaFoldDB" id="A0A6A6JX63"/>
<gene>
    <name evidence="15" type="ORF">EI97DRAFT_22953</name>
</gene>
<dbReference type="EMBL" id="ML986484">
    <property type="protein sequence ID" value="KAF2281210.1"/>
    <property type="molecule type" value="Genomic_DNA"/>
</dbReference>
<dbReference type="PANTHER" id="PTHR16631">
    <property type="entry name" value="GLUCAN 1,3-BETA-GLUCOSIDASE"/>
    <property type="match status" value="1"/>
</dbReference>
<evidence type="ECO:0000256" key="1">
    <source>
        <dbReference type="ARBA" id="ARBA00004191"/>
    </source>
</evidence>
<keyword evidence="5 14" id="KW-0732">Signal</keyword>
<evidence type="ECO:0000256" key="9">
    <source>
        <dbReference type="ARBA" id="ARBA00039284"/>
    </source>
</evidence>
<organism evidence="15 16">
    <name type="scientific">Westerdykella ornata</name>
    <dbReference type="NCBI Taxonomy" id="318751"/>
    <lineage>
        <taxon>Eukaryota</taxon>
        <taxon>Fungi</taxon>
        <taxon>Dikarya</taxon>
        <taxon>Ascomycota</taxon>
        <taxon>Pezizomycotina</taxon>
        <taxon>Dothideomycetes</taxon>
        <taxon>Pleosporomycetidae</taxon>
        <taxon>Pleosporales</taxon>
        <taxon>Sporormiaceae</taxon>
        <taxon>Westerdykella</taxon>
    </lineage>
</organism>
<dbReference type="InterPro" id="IPR050732">
    <property type="entry name" value="Beta-glucan_modifiers"/>
</dbReference>
<dbReference type="GO" id="GO:0009277">
    <property type="term" value="C:fungal-type cell wall"/>
    <property type="evidence" value="ECO:0007669"/>
    <property type="project" value="TreeGrafter"/>
</dbReference>
<keyword evidence="3" id="KW-0134">Cell wall</keyword>
<dbReference type="InterPro" id="IPR017853">
    <property type="entry name" value="GH"/>
</dbReference>
<dbReference type="RefSeq" id="XP_033658747.1">
    <property type="nucleotide sequence ID" value="XM_033793942.1"/>
</dbReference>
<dbReference type="GO" id="GO:0042973">
    <property type="term" value="F:glucan endo-1,3-beta-D-glucosidase activity"/>
    <property type="evidence" value="ECO:0007669"/>
    <property type="project" value="TreeGrafter"/>
</dbReference>
<evidence type="ECO:0000313" key="15">
    <source>
        <dbReference type="EMBL" id="KAF2281210.1"/>
    </source>
</evidence>
<feature type="region of interest" description="Disordered" evidence="13">
    <location>
        <begin position="66"/>
        <end position="160"/>
    </location>
</feature>
<sequence>MKGAIAAASVALVASAAAAAHNNHAAFHLRRHATPEVCTVYTTIYVSPTEVPTPVVNTTVLVSPTPVVETSSSSTCTEKETPAPAPPAEYPAQSPPAPAPEPPKETYVAGPPPPPPAEQPKPSKPAQEQPKPSKPAQEQPKPSSPATPPPSYHGGGRIVTNGNKWAMTYTPYTRDGQCRSPAQVKEDIANIARLGFTTIRSYSTDCGVFENVVPECQKHGIKVIYGIFLEGGGSGGRGAFSSYANNQLNEIIQKAPKDSVAMIIVGNEALFNNYATPQELASYITHVKQQLTGAGFPSDIAVTTTEPVGTWEQKGKALCGAIDVFAVQIHPYFTSSVSASEAGSFAAQQLEQAAKVCPEAASRGKYITEIGWPKAGRANGAAQPGVEQQKTAIKDILGKVGKESILFSYQDDYWKNPGEYGVEQSFGCSEALA</sequence>
<keyword evidence="7" id="KW-0326">Glycosidase</keyword>
<dbReference type="PANTHER" id="PTHR16631:SF24">
    <property type="entry name" value="FAMILY 17 GLUCOSIDASE SCW11-RELATED"/>
    <property type="match status" value="1"/>
</dbReference>
<feature type="chain" id="PRO_5025655111" description="Probable beta-glucosidase btgE" evidence="14">
    <location>
        <begin position="20"/>
        <end position="433"/>
    </location>
</feature>
<evidence type="ECO:0000313" key="16">
    <source>
        <dbReference type="Proteomes" id="UP000800097"/>
    </source>
</evidence>
<dbReference type="OrthoDB" id="4082933at2759"/>
<proteinExistence type="inferred from homology"/>
<dbReference type="GO" id="GO:0009986">
    <property type="term" value="C:cell surface"/>
    <property type="evidence" value="ECO:0007669"/>
    <property type="project" value="TreeGrafter"/>
</dbReference>
<dbReference type="GeneID" id="54547117"/>
<keyword evidence="6 15" id="KW-0378">Hydrolase</keyword>
<evidence type="ECO:0000256" key="14">
    <source>
        <dbReference type="SAM" id="SignalP"/>
    </source>
</evidence>
<feature type="compositionally biased region" description="Low complexity" evidence="13">
    <location>
        <begin position="66"/>
        <end position="76"/>
    </location>
</feature>